<sequence>MIINSNISSLNTQRKLASTNVGLSTTMERLSSGLRINSAKDDAAGLAISDRMTSQINGLNQARRNANDGISVAQTAEGALQTSTDILQRVRTLAVQSANDTNSTSDRKALQAEVDQLLQEFDRVATTTQFNGLNLLNGDFSKTQFQVGANANQTITFGINSTKTADMSNFNTAGTVSTTLANTMMRAQTQSASGGTATQNGFVSQTLTIRSRGVEGTVDLGANGLSAKEIATRINAVQNNTGGVTARGETYAYMALGTGTQTTTVDFTLNGVSIQAYSSNAGSDVDGLVTAINDASGKTGVVAKKVDLPGSSGTYRVELFAADGSDIKINNASVSTQQSGGGSWNTSNILTVQGAYDSNGTITAVGAAAAGTTATGGATLGGTGQATTVGGRVFFTNDVAFTVQTSSASATNGLLNVSATGQVIGGAKDQPLSGISISTALGANKSLAVLDAALSRISSERAKLGALQNRFQMTVENLQTTAENLSASRSRIKDADFAEETSNLSRWQVLQQAGTAMLSQANQRPQSALQLLQ</sequence>
<dbReference type="Gene3D" id="1.20.1330.10">
    <property type="entry name" value="f41 fragment of flagellin, N-terminal domain"/>
    <property type="match status" value="1"/>
</dbReference>
<dbReference type="Gene3D" id="2.170.280.10">
    <property type="entry name" value="f41 fragment of flagellin, middle domain"/>
    <property type="match status" value="1"/>
</dbReference>
<proteinExistence type="inferred from homology"/>
<dbReference type="EMBL" id="QJKI01000033">
    <property type="protein sequence ID" value="PXX74111.1"/>
    <property type="molecule type" value="Genomic_DNA"/>
</dbReference>
<dbReference type="InterPro" id="IPR001029">
    <property type="entry name" value="Flagellin_N"/>
</dbReference>
<accession>A0A318KCN1</accession>
<dbReference type="Pfam" id="PF00669">
    <property type="entry name" value="Flagellin_N"/>
    <property type="match status" value="1"/>
</dbReference>
<dbReference type="OrthoDB" id="9796789at2"/>
<dbReference type="GO" id="GO:0005576">
    <property type="term" value="C:extracellular region"/>
    <property type="evidence" value="ECO:0007669"/>
    <property type="project" value="UniProtKB-SubCell"/>
</dbReference>
<keyword evidence="8" id="KW-1185">Reference proteome</keyword>
<comment type="subcellular location">
    <subcellularLocation>
        <location evidence="4">Secreted</location>
    </subcellularLocation>
    <subcellularLocation>
        <location evidence="4">Bacterial flagellum</location>
    </subcellularLocation>
</comment>
<evidence type="ECO:0000259" key="6">
    <source>
        <dbReference type="Pfam" id="PF00700"/>
    </source>
</evidence>
<dbReference type="Proteomes" id="UP000247555">
    <property type="component" value="Unassembled WGS sequence"/>
</dbReference>
<evidence type="ECO:0000256" key="2">
    <source>
        <dbReference type="ARBA" id="ARBA00022525"/>
    </source>
</evidence>
<keyword evidence="7" id="KW-0282">Flagellum</keyword>
<dbReference type="GO" id="GO:0009288">
    <property type="term" value="C:bacterial-type flagellum"/>
    <property type="evidence" value="ECO:0007669"/>
    <property type="project" value="UniProtKB-SubCell"/>
</dbReference>
<comment type="function">
    <text evidence="4">Flagellin is the subunit protein which polymerizes to form the filaments of bacterial flagella.</text>
</comment>
<feature type="domain" description="Flagellin C-terminal" evidence="6">
    <location>
        <begin position="448"/>
        <end position="532"/>
    </location>
</feature>
<keyword evidence="2 4" id="KW-0964">Secreted</keyword>
<gene>
    <name evidence="7" type="ORF">DFR34_13312</name>
</gene>
<dbReference type="RefSeq" id="WP_110392109.1">
    <property type="nucleotide sequence ID" value="NZ_QJKI01000033.1"/>
</dbReference>
<dbReference type="Gene3D" id="6.10.280.190">
    <property type="match status" value="1"/>
</dbReference>
<comment type="caution">
    <text evidence="7">The sequence shown here is derived from an EMBL/GenBank/DDBJ whole genome shotgun (WGS) entry which is preliminary data.</text>
</comment>
<dbReference type="PANTHER" id="PTHR42792">
    <property type="entry name" value="FLAGELLIN"/>
    <property type="match status" value="1"/>
</dbReference>
<dbReference type="SUPFAM" id="SSF64518">
    <property type="entry name" value="Phase 1 flagellin"/>
    <property type="match status" value="1"/>
</dbReference>
<feature type="domain" description="Flagellin N-terminal" evidence="5">
    <location>
        <begin position="3"/>
        <end position="139"/>
    </location>
</feature>
<evidence type="ECO:0000256" key="1">
    <source>
        <dbReference type="ARBA" id="ARBA00005709"/>
    </source>
</evidence>
<protein>
    <recommendedName>
        <fullName evidence="4">Flagellin</fullName>
    </recommendedName>
</protein>
<comment type="similarity">
    <text evidence="1 4">Belongs to the bacterial flagellin family.</text>
</comment>
<dbReference type="AlphaFoldDB" id="A0A318KCN1"/>
<dbReference type="InterPro" id="IPR010810">
    <property type="entry name" value="Flagellin_hook_IN_motif"/>
</dbReference>
<dbReference type="InterPro" id="IPR046358">
    <property type="entry name" value="Flagellin_C"/>
</dbReference>
<dbReference type="Pfam" id="PF07196">
    <property type="entry name" value="Flagellin_IN"/>
    <property type="match status" value="1"/>
</dbReference>
<evidence type="ECO:0000256" key="3">
    <source>
        <dbReference type="ARBA" id="ARBA00023143"/>
    </source>
</evidence>
<keyword evidence="3 4" id="KW-0975">Bacterial flagellum</keyword>
<evidence type="ECO:0000313" key="7">
    <source>
        <dbReference type="EMBL" id="PXX74111.1"/>
    </source>
</evidence>
<keyword evidence="7" id="KW-0969">Cilium</keyword>
<name>A0A318KCN1_9NEIS</name>
<evidence type="ECO:0000259" key="5">
    <source>
        <dbReference type="Pfam" id="PF00669"/>
    </source>
</evidence>
<dbReference type="Gene3D" id="6.10.10.10">
    <property type="entry name" value="Flagellar export chaperone, C-terminal domain"/>
    <property type="match status" value="1"/>
</dbReference>
<dbReference type="PANTHER" id="PTHR42792:SF2">
    <property type="entry name" value="FLAGELLIN"/>
    <property type="match status" value="1"/>
</dbReference>
<evidence type="ECO:0000256" key="4">
    <source>
        <dbReference type="RuleBase" id="RU362073"/>
    </source>
</evidence>
<dbReference type="Gene3D" id="2.30.220.10">
    <property type="entry name" value="f41 fragment of flagellin, C-terminal domain"/>
    <property type="match status" value="1"/>
</dbReference>
<dbReference type="InterPro" id="IPR042187">
    <property type="entry name" value="Flagellin_C_sub2"/>
</dbReference>
<dbReference type="GO" id="GO:0005198">
    <property type="term" value="F:structural molecule activity"/>
    <property type="evidence" value="ECO:0007669"/>
    <property type="project" value="UniProtKB-UniRule"/>
</dbReference>
<dbReference type="PRINTS" id="PR00207">
    <property type="entry name" value="FLAGELLIN"/>
</dbReference>
<organism evidence="7 8">
    <name type="scientific">Rivihabitans pingtungensis</name>
    <dbReference type="NCBI Taxonomy" id="1054498"/>
    <lineage>
        <taxon>Bacteria</taxon>
        <taxon>Pseudomonadati</taxon>
        <taxon>Pseudomonadota</taxon>
        <taxon>Betaproteobacteria</taxon>
        <taxon>Neisseriales</taxon>
        <taxon>Aquaspirillaceae</taxon>
        <taxon>Rivihabitans</taxon>
    </lineage>
</organism>
<evidence type="ECO:0000313" key="8">
    <source>
        <dbReference type="Proteomes" id="UP000247555"/>
    </source>
</evidence>
<keyword evidence="7" id="KW-0966">Cell projection</keyword>
<dbReference type="InterPro" id="IPR001492">
    <property type="entry name" value="Flagellin"/>
</dbReference>
<dbReference type="Pfam" id="PF00700">
    <property type="entry name" value="Flagellin_C"/>
    <property type="match status" value="1"/>
</dbReference>
<reference evidence="7 8" key="1">
    <citation type="submission" date="2018-05" db="EMBL/GenBank/DDBJ databases">
        <title>Genomic Encyclopedia of Type Strains, Phase IV (KMG-IV): sequencing the most valuable type-strain genomes for metagenomic binning, comparative biology and taxonomic classification.</title>
        <authorList>
            <person name="Goeker M."/>
        </authorList>
    </citation>
    <scope>NUCLEOTIDE SEQUENCE [LARGE SCALE GENOMIC DNA]</scope>
    <source>
        <strain evidence="7 8">DSM 29661</strain>
    </source>
</reference>